<evidence type="ECO:0000313" key="7">
    <source>
        <dbReference type="Proteomes" id="UP000245086"/>
    </source>
</evidence>
<dbReference type="NCBIfam" id="TIGR00254">
    <property type="entry name" value="GGDEF"/>
    <property type="match status" value="1"/>
</dbReference>
<name>A0A2P2EAC8_9PROT</name>
<dbReference type="GO" id="GO:1902201">
    <property type="term" value="P:negative regulation of bacterial-type flagellum-dependent cell motility"/>
    <property type="evidence" value="ECO:0007669"/>
    <property type="project" value="TreeGrafter"/>
</dbReference>
<dbReference type="Gene3D" id="3.30.70.270">
    <property type="match status" value="1"/>
</dbReference>
<reference evidence="6 7" key="1">
    <citation type="journal article" date="2018" name="Genome Announc.">
        <title>Draft Genome Sequence of "Candidatus Phycosocius bacilliformis," an Alphaproteobacterial Ectosymbiont of the Hydrocarbon-Producing Green Alga Botryococcus braunii.</title>
        <authorList>
            <person name="Tanabe Y."/>
            <person name="Yamaguchi H."/>
            <person name="Watanabe M.M."/>
        </authorList>
    </citation>
    <scope>NUCLEOTIDE SEQUENCE [LARGE SCALE GENOMIC DNA]</scope>
    <source>
        <strain evidence="6 7">BOTRYCO-2</strain>
    </source>
</reference>
<evidence type="ECO:0000313" key="6">
    <source>
        <dbReference type="EMBL" id="GBF58000.1"/>
    </source>
</evidence>
<keyword evidence="7" id="KW-1185">Reference proteome</keyword>
<dbReference type="EMBL" id="BFBR01000004">
    <property type="protein sequence ID" value="GBF58000.1"/>
    <property type="molecule type" value="Genomic_DNA"/>
</dbReference>
<dbReference type="AlphaFoldDB" id="A0A2P2EAC8"/>
<dbReference type="SMART" id="SM00267">
    <property type="entry name" value="GGDEF"/>
    <property type="match status" value="1"/>
</dbReference>
<dbReference type="PANTHER" id="PTHR45138">
    <property type="entry name" value="REGULATORY COMPONENTS OF SENSORY TRANSDUCTION SYSTEM"/>
    <property type="match status" value="1"/>
</dbReference>
<dbReference type="GO" id="GO:0005886">
    <property type="term" value="C:plasma membrane"/>
    <property type="evidence" value="ECO:0007669"/>
    <property type="project" value="TreeGrafter"/>
</dbReference>
<dbReference type="GO" id="GO:0043709">
    <property type="term" value="P:cell adhesion involved in single-species biofilm formation"/>
    <property type="evidence" value="ECO:0007669"/>
    <property type="project" value="TreeGrafter"/>
</dbReference>
<comment type="catalytic activity">
    <reaction evidence="2">
        <text>2 GTP = 3',3'-c-di-GMP + 2 diphosphate</text>
        <dbReference type="Rhea" id="RHEA:24898"/>
        <dbReference type="ChEBI" id="CHEBI:33019"/>
        <dbReference type="ChEBI" id="CHEBI:37565"/>
        <dbReference type="ChEBI" id="CHEBI:58805"/>
        <dbReference type="EC" id="2.7.7.65"/>
    </reaction>
</comment>
<feature type="coiled-coil region" evidence="3">
    <location>
        <begin position="116"/>
        <end position="143"/>
    </location>
</feature>
<proteinExistence type="predicted"/>
<dbReference type="PANTHER" id="PTHR45138:SF9">
    <property type="entry name" value="DIGUANYLATE CYCLASE DGCM-RELATED"/>
    <property type="match status" value="1"/>
</dbReference>
<evidence type="ECO:0000259" key="5">
    <source>
        <dbReference type="PROSITE" id="PS50887"/>
    </source>
</evidence>
<dbReference type="Pfam" id="PF00990">
    <property type="entry name" value="GGDEF"/>
    <property type="match status" value="1"/>
</dbReference>
<feature type="region of interest" description="Disordered" evidence="4">
    <location>
        <begin position="61"/>
        <end position="92"/>
    </location>
</feature>
<keyword evidence="6" id="KW-0808">Transferase</keyword>
<dbReference type="InterPro" id="IPR050469">
    <property type="entry name" value="Diguanylate_Cyclase"/>
</dbReference>
<organism evidence="6 7">
    <name type="scientific">Candidatus Phycosocius bacilliformis</name>
    <dbReference type="NCBI Taxonomy" id="1445552"/>
    <lineage>
        <taxon>Bacteria</taxon>
        <taxon>Pseudomonadati</taxon>
        <taxon>Pseudomonadota</taxon>
        <taxon>Alphaproteobacteria</taxon>
        <taxon>Caulobacterales</taxon>
        <taxon>Caulobacterales incertae sedis</taxon>
        <taxon>Candidatus Phycosocius</taxon>
    </lineage>
</organism>
<dbReference type="InterPro" id="IPR000160">
    <property type="entry name" value="GGDEF_dom"/>
</dbReference>
<accession>A0A2P2EAC8</accession>
<dbReference type="GO" id="GO:0052621">
    <property type="term" value="F:diguanylate cyclase activity"/>
    <property type="evidence" value="ECO:0007669"/>
    <property type="project" value="UniProtKB-EC"/>
</dbReference>
<feature type="domain" description="GGDEF" evidence="5">
    <location>
        <begin position="174"/>
        <end position="302"/>
    </location>
</feature>
<feature type="compositionally biased region" description="Basic and acidic residues" evidence="4">
    <location>
        <begin position="76"/>
        <end position="86"/>
    </location>
</feature>
<sequence>MSQVACGRVHVLYNGSVPVRRRRVCSGLGASGLSFAQHQGEGRPAAAVSSLQPKLALERATQAAVAAKKTRTQRPSHADHSPEGSTRDVAAPAQADRPAVLGIPAAELTPHVRRALKHLSDQVASLQADRARLMDRLRQAEELADRDTLVPVFNRRAFERELNRIISFANRYEVQASLVYFDLDGFKQINDRFGHPAGDAVLLAVGETLTANIRESDLVGRVGGDEFAVILAKAGPEDARRKAAQLADAISRCEINYLGHRLKIAAAYGSYCFERDDTGERALSRADEAMYANKVGRKIQSL</sequence>
<dbReference type="Proteomes" id="UP000245086">
    <property type="component" value="Unassembled WGS sequence"/>
</dbReference>
<dbReference type="InterPro" id="IPR043128">
    <property type="entry name" value="Rev_trsase/Diguanyl_cyclase"/>
</dbReference>
<dbReference type="SUPFAM" id="SSF55073">
    <property type="entry name" value="Nucleotide cyclase"/>
    <property type="match status" value="1"/>
</dbReference>
<keyword evidence="3" id="KW-0175">Coiled coil</keyword>
<evidence type="ECO:0000256" key="4">
    <source>
        <dbReference type="SAM" id="MobiDB-lite"/>
    </source>
</evidence>
<keyword evidence="6" id="KW-0548">Nucleotidyltransferase</keyword>
<evidence type="ECO:0000256" key="3">
    <source>
        <dbReference type="SAM" id="Coils"/>
    </source>
</evidence>
<comment type="caution">
    <text evidence="6">The sequence shown here is derived from an EMBL/GenBank/DDBJ whole genome shotgun (WGS) entry which is preliminary data.</text>
</comment>
<dbReference type="OrthoDB" id="9812260at2"/>
<evidence type="ECO:0000256" key="2">
    <source>
        <dbReference type="ARBA" id="ARBA00034247"/>
    </source>
</evidence>
<dbReference type="EC" id="2.7.7.65" evidence="1"/>
<evidence type="ECO:0000256" key="1">
    <source>
        <dbReference type="ARBA" id="ARBA00012528"/>
    </source>
</evidence>
<dbReference type="CDD" id="cd01949">
    <property type="entry name" value="GGDEF"/>
    <property type="match status" value="1"/>
</dbReference>
<protein>
    <recommendedName>
        <fullName evidence="1">diguanylate cyclase</fullName>
        <ecNumber evidence="1">2.7.7.65</ecNumber>
    </recommendedName>
</protein>
<dbReference type="PROSITE" id="PS50887">
    <property type="entry name" value="GGDEF"/>
    <property type="match status" value="1"/>
</dbReference>
<gene>
    <name evidence="6" type="primary">yegE</name>
    <name evidence="6" type="ORF">PbB2_01671</name>
</gene>
<dbReference type="InterPro" id="IPR029787">
    <property type="entry name" value="Nucleotide_cyclase"/>
</dbReference>